<evidence type="ECO:0000256" key="13">
    <source>
        <dbReference type="SAM" id="Phobius"/>
    </source>
</evidence>
<dbReference type="InterPro" id="IPR011333">
    <property type="entry name" value="SKP1/BTB/POZ_sf"/>
</dbReference>
<dbReference type="KEGG" id="aten:116292371"/>
<dbReference type="InterPro" id="IPR000210">
    <property type="entry name" value="BTB/POZ_dom"/>
</dbReference>
<keyword evidence="2" id="KW-0813">Transport</keyword>
<dbReference type="InterPro" id="IPR003131">
    <property type="entry name" value="T1-type_BTB"/>
</dbReference>
<accession>A0A6P8HI39</accession>
<dbReference type="GO" id="GO:0001508">
    <property type="term" value="P:action potential"/>
    <property type="evidence" value="ECO:0007669"/>
    <property type="project" value="TreeGrafter"/>
</dbReference>
<keyword evidence="10 13" id="KW-0472">Membrane</keyword>
<keyword evidence="4 13" id="KW-0812">Transmembrane</keyword>
<evidence type="ECO:0000256" key="9">
    <source>
        <dbReference type="ARBA" id="ARBA00023065"/>
    </source>
</evidence>
<dbReference type="InterPro" id="IPR003974">
    <property type="entry name" value="K_chnl_volt-dep_Kv3"/>
</dbReference>
<dbReference type="Pfam" id="PF00520">
    <property type="entry name" value="Ion_trans"/>
    <property type="match status" value="1"/>
</dbReference>
<feature type="transmembrane region" description="Helical" evidence="13">
    <location>
        <begin position="294"/>
        <end position="311"/>
    </location>
</feature>
<dbReference type="Gene3D" id="1.20.120.350">
    <property type="entry name" value="Voltage-gated potassium channels. Chain C"/>
    <property type="match status" value="1"/>
</dbReference>
<organism evidence="15 17">
    <name type="scientific">Actinia tenebrosa</name>
    <name type="common">Australian red waratah sea anemone</name>
    <dbReference type="NCBI Taxonomy" id="6105"/>
    <lineage>
        <taxon>Eukaryota</taxon>
        <taxon>Metazoa</taxon>
        <taxon>Cnidaria</taxon>
        <taxon>Anthozoa</taxon>
        <taxon>Hexacorallia</taxon>
        <taxon>Actiniaria</taxon>
        <taxon>Actiniidae</taxon>
        <taxon>Actinia</taxon>
    </lineage>
</organism>
<dbReference type="GO" id="GO:0008076">
    <property type="term" value="C:voltage-gated potassium channel complex"/>
    <property type="evidence" value="ECO:0007669"/>
    <property type="project" value="InterPro"/>
</dbReference>
<dbReference type="PANTHER" id="PTHR11537">
    <property type="entry name" value="VOLTAGE-GATED POTASSIUM CHANNEL"/>
    <property type="match status" value="1"/>
</dbReference>
<evidence type="ECO:0000256" key="3">
    <source>
        <dbReference type="ARBA" id="ARBA00022538"/>
    </source>
</evidence>
<evidence type="ECO:0000259" key="14">
    <source>
        <dbReference type="SMART" id="SM00225"/>
    </source>
</evidence>
<feature type="transmembrane region" description="Helical" evidence="13">
    <location>
        <begin position="323"/>
        <end position="342"/>
    </location>
</feature>
<evidence type="ECO:0000256" key="7">
    <source>
        <dbReference type="ARBA" id="ARBA00022958"/>
    </source>
</evidence>
<dbReference type="CDD" id="cd18379">
    <property type="entry name" value="BTB_POZ_Kv3_KCNC"/>
    <property type="match status" value="1"/>
</dbReference>
<dbReference type="Gene3D" id="3.30.710.10">
    <property type="entry name" value="Potassium Channel Kv1.1, Chain A"/>
    <property type="match status" value="1"/>
</dbReference>
<dbReference type="Gene3D" id="1.10.287.70">
    <property type="match status" value="1"/>
</dbReference>
<feature type="transmembrane region" description="Helical" evidence="13">
    <location>
        <begin position="383"/>
        <end position="412"/>
    </location>
</feature>
<feature type="region of interest" description="Disordered" evidence="12">
    <location>
        <begin position="475"/>
        <end position="506"/>
    </location>
</feature>
<dbReference type="GO" id="GO:0051260">
    <property type="term" value="P:protein homooligomerization"/>
    <property type="evidence" value="ECO:0007669"/>
    <property type="project" value="InterPro"/>
</dbReference>
<feature type="domain" description="BTB" evidence="14">
    <location>
        <begin position="23"/>
        <end position="129"/>
    </location>
</feature>
<feature type="region of interest" description="Disordered" evidence="12">
    <location>
        <begin position="545"/>
        <end position="572"/>
    </location>
</feature>
<reference evidence="16 17" key="1">
    <citation type="submission" date="2025-04" db="UniProtKB">
        <authorList>
            <consortium name="RefSeq"/>
        </authorList>
    </citation>
    <scope>IDENTIFICATION</scope>
    <source>
        <tissue evidence="16 17">Tentacle</tissue>
    </source>
</reference>
<dbReference type="FunFam" id="3.30.710.10:FF:000002">
    <property type="entry name" value="Potassium voltage-gated channel subfamily C member 2"/>
    <property type="match status" value="1"/>
</dbReference>
<keyword evidence="6" id="KW-0851">Voltage-gated channel</keyword>
<dbReference type="PANTHER" id="PTHR11537:SF252">
    <property type="entry name" value="POTASSIUM VOLTAGE-GATED CHANNEL PROTEIN SHAW"/>
    <property type="match status" value="1"/>
</dbReference>
<evidence type="ECO:0000313" key="16">
    <source>
        <dbReference type="RefSeq" id="XP_031555530.1"/>
    </source>
</evidence>
<dbReference type="PRINTS" id="PR01498">
    <property type="entry name" value="SHAWCHANNEL"/>
</dbReference>
<feature type="compositionally biased region" description="Polar residues" evidence="12">
    <location>
        <begin position="475"/>
        <end position="493"/>
    </location>
</feature>
<dbReference type="InterPro" id="IPR003968">
    <property type="entry name" value="K_chnl_volt-dep_Kv"/>
</dbReference>
<evidence type="ECO:0000256" key="10">
    <source>
        <dbReference type="ARBA" id="ARBA00023136"/>
    </source>
</evidence>
<dbReference type="InterPro" id="IPR005821">
    <property type="entry name" value="Ion_trans_dom"/>
</dbReference>
<evidence type="ECO:0000256" key="12">
    <source>
        <dbReference type="SAM" id="MobiDB-lite"/>
    </source>
</evidence>
<evidence type="ECO:0000256" key="8">
    <source>
        <dbReference type="ARBA" id="ARBA00022989"/>
    </source>
</evidence>
<dbReference type="RefSeq" id="XP_031555530.1">
    <property type="nucleotide sequence ID" value="XM_031699670.1"/>
</dbReference>
<keyword evidence="3" id="KW-0633">Potassium transport</keyword>
<evidence type="ECO:0000256" key="5">
    <source>
        <dbReference type="ARBA" id="ARBA00022826"/>
    </source>
</evidence>
<dbReference type="PRINTS" id="PR01491">
    <property type="entry name" value="KVCHANNEL"/>
</dbReference>
<evidence type="ECO:0000256" key="2">
    <source>
        <dbReference type="ARBA" id="ARBA00022448"/>
    </source>
</evidence>
<evidence type="ECO:0000313" key="17">
    <source>
        <dbReference type="RefSeq" id="XP_031555531.1"/>
    </source>
</evidence>
<dbReference type="SUPFAM" id="SSF54695">
    <property type="entry name" value="POZ domain"/>
    <property type="match status" value="1"/>
</dbReference>
<dbReference type="Pfam" id="PF02214">
    <property type="entry name" value="BTB_2"/>
    <property type="match status" value="1"/>
</dbReference>
<evidence type="ECO:0000256" key="4">
    <source>
        <dbReference type="ARBA" id="ARBA00022692"/>
    </source>
</evidence>
<keyword evidence="5" id="KW-0631">Potassium channel</keyword>
<dbReference type="InterPro" id="IPR028325">
    <property type="entry name" value="VG_K_chnl"/>
</dbReference>
<feature type="transmembrane region" description="Helical" evidence="13">
    <location>
        <begin position="225"/>
        <end position="247"/>
    </location>
</feature>
<dbReference type="AlphaFoldDB" id="A0A6P8HI39"/>
<feature type="compositionally biased region" description="Polar residues" evidence="12">
    <location>
        <begin position="545"/>
        <end position="559"/>
    </location>
</feature>
<gene>
    <name evidence="16 17" type="primary">LOC116292371</name>
</gene>
<evidence type="ECO:0000256" key="6">
    <source>
        <dbReference type="ARBA" id="ARBA00022882"/>
    </source>
</evidence>
<evidence type="ECO:0000313" key="15">
    <source>
        <dbReference type="Proteomes" id="UP000515163"/>
    </source>
</evidence>
<evidence type="ECO:0000256" key="1">
    <source>
        <dbReference type="ARBA" id="ARBA00004141"/>
    </source>
</evidence>
<protein>
    <submittedName>
        <fullName evidence="16 17">Potassium voltage-gated channel subfamily B member 2-like isoform X1</fullName>
    </submittedName>
</protein>
<dbReference type="SMART" id="SM00225">
    <property type="entry name" value="BTB"/>
    <property type="match status" value="1"/>
</dbReference>
<keyword evidence="7" id="KW-0630">Potassium</keyword>
<dbReference type="OrthoDB" id="5981179at2759"/>
<dbReference type="RefSeq" id="XP_031555531.1">
    <property type="nucleotide sequence ID" value="XM_031699671.1"/>
</dbReference>
<name>A0A6P8HI39_ACTTE</name>
<dbReference type="InterPro" id="IPR027359">
    <property type="entry name" value="Volt_channel_dom_sf"/>
</dbReference>
<sequence>MEHVTLGTKEMPNSRNKKHKSSSKIILNVGGTRHETYISTLRNIPDTRLYNLCEHHKGITKAAEFDSSNNEYFFDRHPGVFAHILNYYRTGKLHCPYDICGPMFEEELEFWGIDEQQVETCCWEVYKQHKEKQEKLKYFKLPGFDEKLENNVAIAKDCEEPDEGGFVSWWSRLQPKVWRILEEPHSSQTAKVAGIISFVLFALYIIKFSLSTLKRFEDTESPSYLALYIIHVICLAWFTVDLLLRIIFTPDKLSFFTSICTCIDIISLVPLYVSMFAVKEEWLLRLEMLVMMKVVRIFQLFKLSYVMQVLVNTLKASLRELCVLLVIMAFQTAVFSSILYFIEKNEKRTEFGSVPETMWWAIITMTTVGYGDVSPQTWMGKIVGSACAIFGVLVIALPVSVVASNFSIFYTYAKARLNVPRKTRRVALSHAITSMQIPRGAANTSINNASFSSERRYTQRTLNASEMSFNFNSNHGSLANSDRSHSNSLQSLSMREPQCGPQATKSLNSLPYDLSYGSNFQASDNDDKSQFLGAPGFRKATSEQFLSTTSSDRAHSQNPFLDLTHNQKDSGNDNMRRTNIIFSQISLNICPTYPLYHRRGAVTPASMSIKSNSSNSSYGNVFKGTHLGVGRPIIFLSGNSLSVQNLRSVQNLIPDKACSCASISSHTHVHSADDTTAITPLLCNVEPCIVSTQSLNNNSTPKLVKSDGNIYSNGPIIAISSPSDENINKLGITKVDQYSQTDLTCEPPCLNDVTCDPQLKSCISDGPSNQNNNHVTSNKQLHLVPNPLHDFTFPRRSKTVDEVRHLRRSTTL</sequence>
<dbReference type="FunFam" id="1.10.287.70:FF:000242">
    <property type="entry name" value="Potassium voltage-gated channel subfamily A member 1"/>
    <property type="match status" value="1"/>
</dbReference>
<dbReference type="GO" id="GO:0005251">
    <property type="term" value="F:delayed rectifier potassium channel activity"/>
    <property type="evidence" value="ECO:0007669"/>
    <property type="project" value="TreeGrafter"/>
</dbReference>
<dbReference type="Proteomes" id="UP000515163">
    <property type="component" value="Unplaced"/>
</dbReference>
<comment type="subcellular location">
    <subcellularLocation>
        <location evidence="1">Membrane</location>
        <topology evidence="1">Multi-pass membrane protein</topology>
    </subcellularLocation>
</comment>
<feature type="transmembrane region" description="Helical" evidence="13">
    <location>
        <begin position="253"/>
        <end position="273"/>
    </location>
</feature>
<dbReference type="GeneID" id="116292371"/>
<keyword evidence="11" id="KW-0407">Ion channel</keyword>
<feature type="transmembrane region" description="Helical" evidence="13">
    <location>
        <begin position="354"/>
        <end position="371"/>
    </location>
</feature>
<keyword evidence="9" id="KW-0406">Ion transport</keyword>
<proteinExistence type="predicted"/>
<keyword evidence="8 13" id="KW-1133">Transmembrane helix</keyword>
<feature type="region of interest" description="Disordered" evidence="12">
    <location>
        <begin position="1"/>
        <end position="22"/>
    </location>
</feature>
<dbReference type="SUPFAM" id="SSF81324">
    <property type="entry name" value="Voltage-gated potassium channels"/>
    <property type="match status" value="1"/>
</dbReference>
<feature type="transmembrane region" description="Helical" evidence="13">
    <location>
        <begin position="192"/>
        <end position="213"/>
    </location>
</feature>
<dbReference type="PRINTS" id="PR00169">
    <property type="entry name" value="KCHANNEL"/>
</dbReference>
<keyword evidence="15" id="KW-1185">Reference proteome</keyword>
<evidence type="ECO:0000256" key="11">
    <source>
        <dbReference type="ARBA" id="ARBA00023303"/>
    </source>
</evidence>